<proteinExistence type="predicted"/>
<feature type="compositionally biased region" description="Low complexity" evidence="1">
    <location>
        <begin position="21"/>
        <end position="36"/>
    </location>
</feature>
<dbReference type="Proteomes" id="UP000199245">
    <property type="component" value="Unassembled WGS sequence"/>
</dbReference>
<dbReference type="AlphaFoldDB" id="A0A1G7PU03"/>
<accession>A0A1G7PU03</accession>
<evidence type="ECO:0000313" key="2">
    <source>
        <dbReference type="EMBL" id="SDF88880.1"/>
    </source>
</evidence>
<evidence type="ECO:0000313" key="3">
    <source>
        <dbReference type="Proteomes" id="UP000199245"/>
    </source>
</evidence>
<gene>
    <name evidence="2" type="ORF">SAMN05216337_108315</name>
</gene>
<name>A0A1G7PU03_9BRAD</name>
<dbReference type="RefSeq" id="WP_143029849.1">
    <property type="nucleotide sequence ID" value="NZ_FMZW01000083.1"/>
</dbReference>
<sequence length="564" mass="61268">MDPRNCDPFSSGPRSSNHLLGGQQAAQGAQANEAGQTDFEQRLGEAAEAAVARDTPRPTYPQLSSEDESLIEAVETDAVRRNLQEQTARNYAFSLRKLGNDLVCRGKTISGLDQTSLLDHAWLYFPADEQMRHALGALHKYREPRVADGDRHYVPPAEDKILIDGAVQAAAARRGWAPLTAEKYDRVLRRLAKSLESQGQAMAALDHNALLVHAKGMFGNDNEMDAALLVLREHREPGILAARRPREDQAPAAEDKCLIEAAARTSARPKKAIDVYVKNLLRFAGALNADGQRMTNLEYPELVKLAKERFPGNGSIVSGLGMVRDYRNAERASGRAAPWHAEDDPAVASPELSFDPEELWRLLEDQPVPSLPLQNSAGLRDASDDPDQLRAESLNTATLREMLVSPVGSPLDSVNQPDPAVPSPVQIVDPEGIWPSMGQAGLSPVESFDTAKLLEIFASPRHSPTDSVNQPDPSPLWGVGGSSSGAPYDAVRSVPGVPDAELDLPTGWQHGDQWAPPDLKEGMRLHDVLPSASQPETNLTISGVNYTAMLGPPGLENEIFLRRT</sequence>
<feature type="region of interest" description="Disordered" evidence="1">
    <location>
        <begin position="1"/>
        <end position="67"/>
    </location>
</feature>
<feature type="region of interest" description="Disordered" evidence="1">
    <location>
        <begin position="461"/>
        <end position="483"/>
    </location>
</feature>
<protein>
    <submittedName>
        <fullName evidence="2">Uncharacterized protein</fullName>
    </submittedName>
</protein>
<dbReference type="EMBL" id="FMZW01000083">
    <property type="protein sequence ID" value="SDF88880.1"/>
    <property type="molecule type" value="Genomic_DNA"/>
</dbReference>
<organism evidence="2 3">
    <name type="scientific">Bradyrhizobium brasilense</name>
    <dbReference type="NCBI Taxonomy" id="1419277"/>
    <lineage>
        <taxon>Bacteria</taxon>
        <taxon>Pseudomonadati</taxon>
        <taxon>Pseudomonadota</taxon>
        <taxon>Alphaproteobacteria</taxon>
        <taxon>Hyphomicrobiales</taxon>
        <taxon>Nitrobacteraceae</taxon>
        <taxon>Bradyrhizobium</taxon>
    </lineage>
</organism>
<evidence type="ECO:0000256" key="1">
    <source>
        <dbReference type="SAM" id="MobiDB-lite"/>
    </source>
</evidence>
<reference evidence="2 3" key="1">
    <citation type="submission" date="2016-10" db="EMBL/GenBank/DDBJ databases">
        <authorList>
            <person name="de Groot N.N."/>
        </authorList>
    </citation>
    <scope>NUCLEOTIDE SEQUENCE [LARGE SCALE GENOMIC DNA]</scope>
    <source>
        <strain evidence="2 3">R5</strain>
    </source>
</reference>